<name>A0A6J2JBX5_BOMMA</name>
<dbReference type="AlphaFoldDB" id="A0A6J2JBX5"/>
<reference evidence="3" key="1">
    <citation type="submission" date="2025-08" db="UniProtKB">
        <authorList>
            <consortium name="RefSeq"/>
        </authorList>
    </citation>
    <scope>IDENTIFICATION</scope>
    <source>
        <tissue evidence="3">Silk gland</tissue>
    </source>
</reference>
<feature type="chain" id="PRO_5026841758" evidence="1">
    <location>
        <begin position="19"/>
        <end position="119"/>
    </location>
</feature>
<keyword evidence="2" id="KW-1185">Reference proteome</keyword>
<dbReference type="KEGG" id="bman:114240549"/>
<accession>A0A6J2JBX5</accession>
<keyword evidence="1" id="KW-0732">Signal</keyword>
<organism evidence="2 3">
    <name type="scientific">Bombyx mandarina</name>
    <name type="common">Wild silk moth</name>
    <name type="synonym">Wild silkworm</name>
    <dbReference type="NCBI Taxonomy" id="7092"/>
    <lineage>
        <taxon>Eukaryota</taxon>
        <taxon>Metazoa</taxon>
        <taxon>Ecdysozoa</taxon>
        <taxon>Arthropoda</taxon>
        <taxon>Hexapoda</taxon>
        <taxon>Insecta</taxon>
        <taxon>Pterygota</taxon>
        <taxon>Neoptera</taxon>
        <taxon>Endopterygota</taxon>
        <taxon>Lepidoptera</taxon>
        <taxon>Glossata</taxon>
        <taxon>Ditrysia</taxon>
        <taxon>Bombycoidea</taxon>
        <taxon>Bombycidae</taxon>
        <taxon>Bombycinae</taxon>
        <taxon>Bombyx</taxon>
    </lineage>
</organism>
<proteinExistence type="predicted"/>
<feature type="signal peptide" evidence="1">
    <location>
        <begin position="1"/>
        <end position="18"/>
    </location>
</feature>
<gene>
    <name evidence="3" type="primary">LOC114240549</name>
</gene>
<evidence type="ECO:0000256" key="1">
    <source>
        <dbReference type="SAM" id="SignalP"/>
    </source>
</evidence>
<protein>
    <submittedName>
        <fullName evidence="3">Uncharacterized protein LOC114240549</fullName>
    </submittedName>
</protein>
<sequence>MTCYLLMAFIAMQMTTRGMRDISAIGVFLGAWWKRDAPNLVSEVEDPLGRISEWSESNLVQFTPLKTHVCAFTAKKDPFVVVPQFQVVSLKPSTSSPLTNTWRRYFERCLVSESFGGQS</sequence>
<evidence type="ECO:0000313" key="2">
    <source>
        <dbReference type="Proteomes" id="UP000504629"/>
    </source>
</evidence>
<evidence type="ECO:0000313" key="3">
    <source>
        <dbReference type="RefSeq" id="XP_028026936.1"/>
    </source>
</evidence>
<dbReference type="RefSeq" id="XP_028026936.1">
    <property type="nucleotide sequence ID" value="XM_028171135.1"/>
</dbReference>
<dbReference type="Proteomes" id="UP000504629">
    <property type="component" value="Unplaced"/>
</dbReference>
<dbReference type="GeneID" id="114240549"/>